<comment type="caution">
    <text evidence="8">The sequence shown here is derived from an EMBL/GenBank/DDBJ whole genome shotgun (WGS) entry which is preliminary data.</text>
</comment>
<name>A0A8H5FSR2_9AGAR</name>
<evidence type="ECO:0000256" key="3">
    <source>
        <dbReference type="ARBA" id="ARBA00022827"/>
    </source>
</evidence>
<evidence type="ECO:0000256" key="6">
    <source>
        <dbReference type="SAM" id="MobiDB-lite"/>
    </source>
</evidence>
<sequence length="467" mass="51738">MTSSNDPLRVAVVGGGVAGLAVAAALRQQGHIVEIFEASDTNNEPGFGVTIPPNGIKALEALQGQRENILPIEWKQVQFGLHSGSSDLVCCIDNEKYQAVFVHRGDKPPDSFNMEYYPSAFGQYWVVCSRIGLHSELKRLAFGEQHEHPPCIIHLSCFTLSCDPEQGTITLKDGQKLQFDLVIGADGIKSRIRQSINPTLPGPSATGICVFRFTIGKHRLLECLPEFEWIKKDELAGPRILLAGGSRNIFMYAINCPERGEVFNLTVMCEDKRDQAISKWRVDVPRETMLALFHDFDTKWQKLLNLAPPIVSLWQLRALEPIQPWARRKACILGDAAHAMFQILGQGAAQSLEDALLLRTLLPLGTPRSAIPEILKCFEEIRQPRVHSIQKLSIEQMLSPVKNSDYLRSLELQTPIMGYDVVNELSLCQFSSISEGKEGGEMVSPASPPVVSGPKKPCSASKVYEEL</sequence>
<dbReference type="AlphaFoldDB" id="A0A8H5FSR2"/>
<dbReference type="PANTHER" id="PTHR13789:SF314">
    <property type="entry name" value="FAD-BINDING DOMAIN-CONTAINING PROTEIN"/>
    <property type="match status" value="1"/>
</dbReference>
<keyword evidence="3" id="KW-0274">FAD</keyword>
<protein>
    <recommendedName>
        <fullName evidence="7">FAD-binding domain-containing protein</fullName>
    </recommendedName>
</protein>
<dbReference type="Gene3D" id="3.50.50.60">
    <property type="entry name" value="FAD/NAD(P)-binding domain"/>
    <property type="match status" value="1"/>
</dbReference>
<dbReference type="PANTHER" id="PTHR13789">
    <property type="entry name" value="MONOOXYGENASE"/>
    <property type="match status" value="1"/>
</dbReference>
<evidence type="ECO:0000256" key="2">
    <source>
        <dbReference type="ARBA" id="ARBA00022630"/>
    </source>
</evidence>
<dbReference type="SUPFAM" id="SSF51905">
    <property type="entry name" value="FAD/NAD(P)-binding domain"/>
    <property type="match status" value="1"/>
</dbReference>
<dbReference type="SUPFAM" id="SSF54373">
    <property type="entry name" value="FAD-linked reductases, C-terminal domain"/>
    <property type="match status" value="1"/>
</dbReference>
<dbReference type="PRINTS" id="PR00420">
    <property type="entry name" value="RNGMNOXGNASE"/>
</dbReference>
<evidence type="ECO:0000313" key="9">
    <source>
        <dbReference type="Proteomes" id="UP000559027"/>
    </source>
</evidence>
<keyword evidence="2" id="KW-0285">Flavoprotein</keyword>
<dbReference type="InterPro" id="IPR050493">
    <property type="entry name" value="FAD-dep_Monooxygenase_BioMet"/>
</dbReference>
<evidence type="ECO:0000259" key="7">
    <source>
        <dbReference type="Pfam" id="PF01494"/>
    </source>
</evidence>
<accession>A0A8H5FSR2</accession>
<keyword evidence="5" id="KW-0503">Monooxygenase</keyword>
<dbReference type="OrthoDB" id="9993796at2759"/>
<feature type="compositionally biased region" description="Low complexity" evidence="6">
    <location>
        <begin position="443"/>
        <end position="452"/>
    </location>
</feature>
<reference evidence="8 9" key="1">
    <citation type="journal article" date="2020" name="ISME J.">
        <title>Uncovering the hidden diversity of litter-decomposition mechanisms in mushroom-forming fungi.</title>
        <authorList>
            <person name="Floudas D."/>
            <person name="Bentzer J."/>
            <person name="Ahren D."/>
            <person name="Johansson T."/>
            <person name="Persson P."/>
            <person name="Tunlid A."/>
        </authorList>
    </citation>
    <scope>NUCLEOTIDE SEQUENCE [LARGE SCALE GENOMIC DNA]</scope>
    <source>
        <strain evidence="8 9">CBS 146.42</strain>
    </source>
</reference>
<organism evidence="8 9">
    <name type="scientific">Leucocoprinus leucothites</name>
    <dbReference type="NCBI Taxonomy" id="201217"/>
    <lineage>
        <taxon>Eukaryota</taxon>
        <taxon>Fungi</taxon>
        <taxon>Dikarya</taxon>
        <taxon>Basidiomycota</taxon>
        <taxon>Agaricomycotina</taxon>
        <taxon>Agaricomycetes</taxon>
        <taxon>Agaricomycetidae</taxon>
        <taxon>Agaricales</taxon>
        <taxon>Agaricineae</taxon>
        <taxon>Agaricaceae</taxon>
        <taxon>Leucocoprinus</taxon>
    </lineage>
</organism>
<dbReference type="InterPro" id="IPR036188">
    <property type="entry name" value="FAD/NAD-bd_sf"/>
</dbReference>
<evidence type="ECO:0000256" key="4">
    <source>
        <dbReference type="ARBA" id="ARBA00023002"/>
    </source>
</evidence>
<evidence type="ECO:0000313" key="8">
    <source>
        <dbReference type="EMBL" id="KAF5347323.1"/>
    </source>
</evidence>
<gene>
    <name evidence="8" type="ORF">D9756_009913</name>
</gene>
<dbReference type="EMBL" id="JAACJO010000026">
    <property type="protein sequence ID" value="KAF5347323.1"/>
    <property type="molecule type" value="Genomic_DNA"/>
</dbReference>
<dbReference type="Proteomes" id="UP000559027">
    <property type="component" value="Unassembled WGS sequence"/>
</dbReference>
<evidence type="ECO:0000256" key="5">
    <source>
        <dbReference type="ARBA" id="ARBA00023033"/>
    </source>
</evidence>
<feature type="region of interest" description="Disordered" evidence="6">
    <location>
        <begin position="438"/>
        <end position="467"/>
    </location>
</feature>
<dbReference type="Pfam" id="PF01494">
    <property type="entry name" value="FAD_binding_3"/>
    <property type="match status" value="1"/>
</dbReference>
<proteinExistence type="inferred from homology"/>
<feature type="domain" description="FAD-binding" evidence="7">
    <location>
        <begin position="174"/>
        <end position="389"/>
    </location>
</feature>
<keyword evidence="4" id="KW-0560">Oxidoreductase</keyword>
<comment type="similarity">
    <text evidence="1">Belongs to the paxM FAD-dependent monooxygenase family.</text>
</comment>
<dbReference type="GO" id="GO:0071949">
    <property type="term" value="F:FAD binding"/>
    <property type="evidence" value="ECO:0007669"/>
    <property type="project" value="InterPro"/>
</dbReference>
<evidence type="ECO:0000256" key="1">
    <source>
        <dbReference type="ARBA" id="ARBA00007992"/>
    </source>
</evidence>
<dbReference type="InterPro" id="IPR002938">
    <property type="entry name" value="FAD-bd"/>
</dbReference>
<keyword evidence="9" id="KW-1185">Reference proteome</keyword>
<dbReference type="Pfam" id="PF13450">
    <property type="entry name" value="NAD_binding_8"/>
    <property type="match status" value="1"/>
</dbReference>
<dbReference type="GO" id="GO:0004497">
    <property type="term" value="F:monooxygenase activity"/>
    <property type="evidence" value="ECO:0007669"/>
    <property type="project" value="UniProtKB-KW"/>
</dbReference>